<keyword evidence="2" id="KW-1185">Reference proteome</keyword>
<reference evidence="1 2" key="1">
    <citation type="submission" date="2018-11" db="EMBL/GenBank/DDBJ databases">
        <title>Chitinophaga lutea sp.nov., isolate from arsenic contaminated soil.</title>
        <authorList>
            <person name="Zong Y."/>
        </authorList>
    </citation>
    <scope>NUCLEOTIDE SEQUENCE [LARGE SCALE GENOMIC DNA]</scope>
    <source>
        <strain evidence="1 2">ZY74</strain>
    </source>
</reference>
<gene>
    <name evidence="1" type="ORF">EGT74_09710</name>
</gene>
<dbReference type="Proteomes" id="UP000278351">
    <property type="component" value="Unassembled WGS sequence"/>
</dbReference>
<protein>
    <submittedName>
        <fullName evidence="1">Uncharacterized protein</fullName>
    </submittedName>
</protein>
<dbReference type="AlphaFoldDB" id="A0A3N4QCS3"/>
<organism evidence="1 2">
    <name type="scientific">Chitinophaga lutea</name>
    <dbReference type="NCBI Taxonomy" id="2488634"/>
    <lineage>
        <taxon>Bacteria</taxon>
        <taxon>Pseudomonadati</taxon>
        <taxon>Bacteroidota</taxon>
        <taxon>Chitinophagia</taxon>
        <taxon>Chitinophagales</taxon>
        <taxon>Chitinophagaceae</taxon>
        <taxon>Chitinophaga</taxon>
    </lineage>
</organism>
<sequence>MIEAFEGYHKLNTKRTRIVQKEGIDLQGKHAESCVKLRLPYPLMGSTFVLCLGIAFNPKKQFESQKVKVHTVS</sequence>
<name>A0A3N4QCS3_9BACT</name>
<proteinExistence type="predicted"/>
<dbReference type="EMBL" id="RPDH01000001">
    <property type="protein sequence ID" value="RPE13767.1"/>
    <property type="molecule type" value="Genomic_DNA"/>
</dbReference>
<accession>A0A3N4QCS3</accession>
<evidence type="ECO:0000313" key="1">
    <source>
        <dbReference type="EMBL" id="RPE13767.1"/>
    </source>
</evidence>
<evidence type="ECO:0000313" key="2">
    <source>
        <dbReference type="Proteomes" id="UP000278351"/>
    </source>
</evidence>
<comment type="caution">
    <text evidence="1">The sequence shown here is derived from an EMBL/GenBank/DDBJ whole genome shotgun (WGS) entry which is preliminary data.</text>
</comment>